<dbReference type="SUPFAM" id="SSF56784">
    <property type="entry name" value="HAD-like"/>
    <property type="match status" value="1"/>
</dbReference>
<evidence type="ECO:0000313" key="1">
    <source>
        <dbReference type="EMBL" id="PYY28041.1"/>
    </source>
</evidence>
<name>A0A2W0CWK8_9BACL</name>
<dbReference type="Pfam" id="PF08282">
    <property type="entry name" value="Hydrolase_3"/>
    <property type="match status" value="1"/>
</dbReference>
<dbReference type="EC" id="3.6.4.12" evidence="1"/>
<dbReference type="OrthoDB" id="9790031at2"/>
<gene>
    <name evidence="1" type="ORF">PIL02S_03167</name>
</gene>
<comment type="caution">
    <text evidence="1">The sequence shown here is derived from an EMBL/GenBank/DDBJ whole genome shotgun (WGS) entry which is preliminary data.</text>
</comment>
<dbReference type="InterPro" id="IPR023214">
    <property type="entry name" value="HAD_sf"/>
</dbReference>
<evidence type="ECO:0000313" key="2">
    <source>
        <dbReference type="Proteomes" id="UP000247459"/>
    </source>
</evidence>
<dbReference type="GO" id="GO:0003678">
    <property type="term" value="F:DNA helicase activity"/>
    <property type="evidence" value="ECO:0007669"/>
    <property type="project" value="UniProtKB-EC"/>
</dbReference>
<sequence>MTIKLIALDVDGTLLNDHHELTEWTQEILIRASQQGAEIVLCSGRGPANTIPFMKRMGLDGYVITHNGAVTAEVESREIVHRFAMDGQGLEPFVTYCRTNDVHFDINTAFGLYVDQPEGLELQVREMYNNFMMEPLKLPQWADLSEPLAKFTAFGPIEQMDKVQQEWGTWNLPYYMTRSGDFFIDLMHPEASKGAALKRLAESKGIVPSEILAIGNYYNDITMLTYAGKGIAMDNSPEEVKAAADEVTLSNNEQGVAHAVQKHVLAV</sequence>
<dbReference type="Proteomes" id="UP000247459">
    <property type="component" value="Unassembled WGS sequence"/>
</dbReference>
<proteinExistence type="predicted"/>
<dbReference type="NCBIfam" id="TIGR01484">
    <property type="entry name" value="HAD-SF-IIB"/>
    <property type="match status" value="1"/>
</dbReference>
<reference evidence="1 2" key="1">
    <citation type="submission" date="2018-01" db="EMBL/GenBank/DDBJ databases">
        <title>Genome sequence of the PGP bacterium Paenibacillus illinoisensis E3.</title>
        <authorList>
            <person name="Rolli E."/>
            <person name="Marasco R."/>
            <person name="Bessem C."/>
            <person name="Michoud G."/>
            <person name="Gaiarsa S."/>
            <person name="Borin S."/>
            <person name="Daffonchio D."/>
        </authorList>
    </citation>
    <scope>NUCLEOTIDE SEQUENCE [LARGE SCALE GENOMIC DNA]</scope>
    <source>
        <strain evidence="1 2">E3</strain>
    </source>
</reference>
<dbReference type="InterPro" id="IPR000150">
    <property type="entry name" value="Cof"/>
</dbReference>
<dbReference type="GO" id="GO:0005829">
    <property type="term" value="C:cytosol"/>
    <property type="evidence" value="ECO:0007669"/>
    <property type="project" value="TreeGrafter"/>
</dbReference>
<dbReference type="Gene3D" id="3.30.1240.10">
    <property type="match status" value="1"/>
</dbReference>
<dbReference type="Gene3D" id="3.40.50.1000">
    <property type="entry name" value="HAD superfamily/HAD-like"/>
    <property type="match status" value="1"/>
</dbReference>
<dbReference type="AlphaFoldDB" id="A0A2W0CWK8"/>
<dbReference type="NCBIfam" id="TIGR00099">
    <property type="entry name" value="Cof-subfamily"/>
    <property type="match status" value="1"/>
</dbReference>
<dbReference type="CDD" id="cd07516">
    <property type="entry name" value="HAD_Pase"/>
    <property type="match status" value="1"/>
</dbReference>
<dbReference type="RefSeq" id="WP_110759485.1">
    <property type="nucleotide sequence ID" value="NZ_PRLG01000020.1"/>
</dbReference>
<dbReference type="GO" id="GO:0000287">
    <property type="term" value="F:magnesium ion binding"/>
    <property type="evidence" value="ECO:0007669"/>
    <property type="project" value="TreeGrafter"/>
</dbReference>
<keyword evidence="1" id="KW-0378">Hydrolase</keyword>
<accession>A0A2W0CWK8</accession>
<protein>
    <submittedName>
        <fullName evidence="1">Cof-like hydrolase</fullName>
        <ecNumber evidence="1">3.6.4.12</ecNumber>
    </submittedName>
</protein>
<organism evidence="1 2">
    <name type="scientific">Paenibacillus illinoisensis</name>
    <dbReference type="NCBI Taxonomy" id="59845"/>
    <lineage>
        <taxon>Bacteria</taxon>
        <taxon>Bacillati</taxon>
        <taxon>Bacillota</taxon>
        <taxon>Bacilli</taxon>
        <taxon>Bacillales</taxon>
        <taxon>Paenibacillaceae</taxon>
        <taxon>Paenibacillus</taxon>
    </lineage>
</organism>
<dbReference type="PROSITE" id="PS01228">
    <property type="entry name" value="COF_1"/>
    <property type="match status" value="1"/>
</dbReference>
<dbReference type="InterPro" id="IPR036412">
    <property type="entry name" value="HAD-like_sf"/>
</dbReference>
<dbReference type="SFLD" id="SFLDG01140">
    <property type="entry name" value="C2.B:_Phosphomannomutase_and_P"/>
    <property type="match status" value="1"/>
</dbReference>
<dbReference type="InterPro" id="IPR006379">
    <property type="entry name" value="HAD-SF_hydro_IIB"/>
</dbReference>
<dbReference type="PANTHER" id="PTHR10000">
    <property type="entry name" value="PHOSPHOSERINE PHOSPHATASE"/>
    <property type="match status" value="1"/>
</dbReference>
<dbReference type="GO" id="GO:0016791">
    <property type="term" value="F:phosphatase activity"/>
    <property type="evidence" value="ECO:0007669"/>
    <property type="project" value="TreeGrafter"/>
</dbReference>
<dbReference type="EMBL" id="PRLG01000020">
    <property type="protein sequence ID" value="PYY28041.1"/>
    <property type="molecule type" value="Genomic_DNA"/>
</dbReference>
<dbReference type="SFLD" id="SFLDS00003">
    <property type="entry name" value="Haloacid_Dehalogenase"/>
    <property type="match status" value="1"/>
</dbReference>
<dbReference type="PANTHER" id="PTHR10000:SF8">
    <property type="entry name" value="HAD SUPERFAMILY HYDROLASE-LIKE, TYPE 3"/>
    <property type="match status" value="1"/>
</dbReference>